<dbReference type="EMBL" id="CP061037">
    <property type="protein sequence ID" value="QQV79424.1"/>
    <property type="molecule type" value="Genomic_DNA"/>
</dbReference>
<dbReference type="Gene3D" id="1.50.10.10">
    <property type="match status" value="1"/>
</dbReference>
<sequence length="1061" mass="115070">MKVSISRRSFLASASVGAAATVPTTSLLAAAKPGRLAVVDLRTSQLARPLGLDDRRPTLSWRLEGTTDFRQTAYRIRVASSEHALPAGPGDLWDSGWLASSDACHAIYAGQPVSSRQRCFWIVEVRDAAGVTFASDVAWWEMGLLASSDWSGTWLAAEDELERDDRAETPLWSFAAAPSSGVRLFRLPFESGESEALVTLAVDGILTSLTLDGKSIEIPRHDPNAFGGRPALRASLPMGAGRHVLAAEVAALPGYFAKPQVGVAAQIRLEGKESVRRISQGWRTSLDPSGPWRQPGAPESGWSPATSPEPQPLFPWPATPASLLRREFTLDAAPNQARLYVAALGGYELWINGQRVGDGALQPEQSDFAHHLPYRSHDVARLLRRGVNVVAAVVGDGYYASYMAPTGRYSFGPAPRRLLLQLEARLAGRTTIVATDKEWRIASSPIRYSEIYGGEDQDSAFEQRGWTEPGFDARAWSLAWAAPTPTVPLVARMTPPVRITRQLAPVAIRRLAADRHIVDFGQNFAGRVRLKLPAGAATSVRVRHAEVLGADGELDRRNLRAARAEDNYRLATGVEATLEPTFTYQGFRYAEILGPRSLDVSQVGGLVMSSDLKETGTISIGNPLIQKIWTNTLWSQRSNFVGVPTDCPQRDERLGWTGDAQVFWDAAAFNMDVGMFTREWLREVRAGQSAGGAFPLWAPIPAAASFGPQAVPGWSDVGIMLPYISYLRYGDRAIVDENWLAMRRYVDGVLRTNPDGLWTKERGADFGDWLSVDAKSPADETTPKTLVATAMLARSLAQLASMAGWTGRDAEAVELRRLHDRVRSAFAKTFVTSEGRVGNGSQTSHILALALDLAPQGTRSRVADLLVADIRKRGTALSTGFLGTPLALDALADTGHADVAYDLLLRSDFPSWGHMIRKGATTMWERWNGDTGDIAMNSFNHYAFGAVTGFLYRRLGGITPLTPGFASVRIAPALDPRTGDVTCRYDSVRGPIEVDVRHVGTKTSLSVRLPAGMHGEVLLPAGAHAIGEGTRSASGSEAIYNIRQGRHDFIVGQHGATGAHL</sequence>
<dbReference type="Proteomes" id="UP000595894">
    <property type="component" value="Plasmid punnamed2"/>
</dbReference>
<evidence type="ECO:0000313" key="11">
    <source>
        <dbReference type="Proteomes" id="UP000595894"/>
    </source>
</evidence>
<keyword evidence="11" id="KW-1185">Reference proteome</keyword>
<dbReference type="InterPro" id="IPR006311">
    <property type="entry name" value="TAT_signal"/>
</dbReference>
<dbReference type="PANTHER" id="PTHR33307">
    <property type="entry name" value="ALPHA-RHAMNOSIDASE (EUROFUNG)"/>
    <property type="match status" value="1"/>
</dbReference>
<dbReference type="InterPro" id="IPR016007">
    <property type="entry name" value="Alpha_rhamnosid"/>
</dbReference>
<dbReference type="InterPro" id="IPR013783">
    <property type="entry name" value="Ig-like_fold"/>
</dbReference>
<dbReference type="InterPro" id="IPR035398">
    <property type="entry name" value="Bac_rhamnosid_C"/>
</dbReference>
<keyword evidence="3 10" id="KW-0378">Hydrolase</keyword>
<accession>A0A974NYH9</accession>
<evidence type="ECO:0000259" key="7">
    <source>
        <dbReference type="Pfam" id="PF08531"/>
    </source>
</evidence>
<dbReference type="Pfam" id="PF25788">
    <property type="entry name" value="Ig_Rha78A_N"/>
    <property type="match status" value="1"/>
</dbReference>
<evidence type="ECO:0000313" key="10">
    <source>
        <dbReference type="EMBL" id="QQV79424.1"/>
    </source>
</evidence>
<evidence type="ECO:0000256" key="3">
    <source>
        <dbReference type="ARBA" id="ARBA00022801"/>
    </source>
</evidence>
<evidence type="ECO:0000259" key="6">
    <source>
        <dbReference type="Pfam" id="PF05592"/>
    </source>
</evidence>
<dbReference type="SUPFAM" id="SSF49785">
    <property type="entry name" value="Galactose-binding domain-like"/>
    <property type="match status" value="1"/>
</dbReference>
<evidence type="ECO:0000259" key="8">
    <source>
        <dbReference type="Pfam" id="PF17389"/>
    </source>
</evidence>
<feature type="domain" description="Bacterial alpha-L-rhamnosidase N-terminal" evidence="7">
    <location>
        <begin position="334"/>
        <end position="500"/>
    </location>
</feature>
<dbReference type="InterPro" id="IPR013737">
    <property type="entry name" value="Bac_rhamnosid_N"/>
</dbReference>
<dbReference type="Pfam" id="PF17389">
    <property type="entry name" value="Bac_rhamnosid6H"/>
    <property type="match status" value="1"/>
</dbReference>
<dbReference type="PROSITE" id="PS51318">
    <property type="entry name" value="TAT"/>
    <property type="match status" value="1"/>
</dbReference>
<dbReference type="InterPro" id="IPR008979">
    <property type="entry name" value="Galactose-bd-like_sf"/>
</dbReference>
<keyword evidence="10" id="KW-0614">Plasmid</keyword>
<feature type="domain" description="Alpha-L-rhamnosidase C-terminal" evidence="9">
    <location>
        <begin position="957"/>
        <end position="1031"/>
    </location>
</feature>
<feature type="domain" description="Alpha-L-rhamnosidase concanavalin-like" evidence="6">
    <location>
        <begin position="510"/>
        <end position="606"/>
    </location>
</feature>
<dbReference type="RefSeq" id="WP_202096693.1">
    <property type="nucleotide sequence ID" value="NZ_CP061037.1"/>
</dbReference>
<protein>
    <recommendedName>
        <fullName evidence="2">alpha-L-rhamnosidase</fullName>
        <ecNumber evidence="2">3.2.1.40</ecNumber>
    </recommendedName>
</protein>
<dbReference type="Gene3D" id="2.60.40.10">
    <property type="entry name" value="Immunoglobulins"/>
    <property type="match status" value="1"/>
</dbReference>
<evidence type="ECO:0000256" key="4">
    <source>
        <dbReference type="SAM" id="MobiDB-lite"/>
    </source>
</evidence>
<dbReference type="EC" id="3.2.1.40" evidence="2"/>
<feature type="signal peptide" evidence="5">
    <location>
        <begin position="1"/>
        <end position="18"/>
    </location>
</feature>
<evidence type="ECO:0000256" key="5">
    <source>
        <dbReference type="SAM" id="SignalP"/>
    </source>
</evidence>
<dbReference type="Gene3D" id="2.60.420.10">
    <property type="entry name" value="Maltose phosphorylase, domain 3"/>
    <property type="match status" value="1"/>
</dbReference>
<organism evidence="10 11">
    <name type="scientific">Sphingomonas aliaeris</name>
    <dbReference type="NCBI Taxonomy" id="2759526"/>
    <lineage>
        <taxon>Bacteria</taxon>
        <taxon>Pseudomonadati</taxon>
        <taxon>Pseudomonadota</taxon>
        <taxon>Alphaproteobacteria</taxon>
        <taxon>Sphingomonadales</taxon>
        <taxon>Sphingomonadaceae</taxon>
        <taxon>Sphingomonas</taxon>
    </lineage>
</organism>
<dbReference type="Pfam" id="PF08531">
    <property type="entry name" value="Bac_rhamnosid_N"/>
    <property type="match status" value="1"/>
</dbReference>
<gene>
    <name evidence="10" type="ORF">H5J25_20315</name>
</gene>
<reference evidence="11" key="1">
    <citation type="submission" date="2020-09" db="EMBL/GenBank/DDBJ databases">
        <title>Sphingomonas sp., a new species isolated from pork steak.</title>
        <authorList>
            <person name="Heidler von Heilborn D."/>
        </authorList>
    </citation>
    <scope>NUCLEOTIDE SEQUENCE [LARGE SCALE GENOMIC DNA]</scope>
    <source>
        <plasmid evidence="11">punnamed2</plasmid>
    </source>
</reference>
<evidence type="ECO:0000259" key="9">
    <source>
        <dbReference type="Pfam" id="PF17390"/>
    </source>
</evidence>
<feature type="region of interest" description="Disordered" evidence="4">
    <location>
        <begin position="281"/>
        <end position="312"/>
    </location>
</feature>
<dbReference type="Pfam" id="PF05592">
    <property type="entry name" value="Bac_rhamnosid"/>
    <property type="match status" value="1"/>
</dbReference>
<dbReference type="InterPro" id="IPR035396">
    <property type="entry name" value="Bac_rhamnosid6H"/>
</dbReference>
<dbReference type="Gene3D" id="2.60.120.260">
    <property type="entry name" value="Galactose-binding domain-like"/>
    <property type="match status" value="2"/>
</dbReference>
<dbReference type="GO" id="GO:0005975">
    <property type="term" value="P:carbohydrate metabolic process"/>
    <property type="evidence" value="ECO:0007669"/>
    <property type="project" value="InterPro"/>
</dbReference>
<dbReference type="AlphaFoldDB" id="A0A974NYH9"/>
<evidence type="ECO:0000256" key="2">
    <source>
        <dbReference type="ARBA" id="ARBA00012652"/>
    </source>
</evidence>
<dbReference type="PANTHER" id="PTHR33307:SF6">
    <property type="entry name" value="ALPHA-RHAMNOSIDASE (EUROFUNG)-RELATED"/>
    <property type="match status" value="1"/>
</dbReference>
<dbReference type="KEGG" id="sari:H5J25_20315"/>
<feature type="chain" id="PRO_5037284638" description="alpha-L-rhamnosidase" evidence="5">
    <location>
        <begin position="19"/>
        <end position="1061"/>
    </location>
</feature>
<proteinExistence type="predicted"/>
<comment type="catalytic activity">
    <reaction evidence="1">
        <text>Hydrolysis of terminal non-reducing alpha-L-rhamnose residues in alpha-L-rhamnosides.</text>
        <dbReference type="EC" id="3.2.1.40"/>
    </reaction>
</comment>
<dbReference type="Pfam" id="PF17390">
    <property type="entry name" value="Bac_rhamnosid_C"/>
    <property type="match status" value="1"/>
</dbReference>
<dbReference type="InterPro" id="IPR012341">
    <property type="entry name" value="6hp_glycosidase-like_sf"/>
</dbReference>
<dbReference type="SUPFAM" id="SSF48208">
    <property type="entry name" value="Six-hairpin glycosidases"/>
    <property type="match status" value="1"/>
</dbReference>
<name>A0A974NYH9_9SPHN</name>
<geneLocation type="plasmid" evidence="10 11">
    <name>punnamed2</name>
</geneLocation>
<feature type="domain" description="Alpha-L-rhamnosidase six-hairpin glycosidase" evidence="8">
    <location>
        <begin position="613"/>
        <end position="954"/>
    </location>
</feature>
<dbReference type="InterPro" id="IPR008902">
    <property type="entry name" value="Rhamnosid_concanavalin"/>
</dbReference>
<dbReference type="GO" id="GO:0030596">
    <property type="term" value="F:alpha-L-rhamnosidase activity"/>
    <property type="evidence" value="ECO:0007669"/>
    <property type="project" value="UniProtKB-EC"/>
</dbReference>
<keyword evidence="5" id="KW-0732">Signal</keyword>
<dbReference type="PIRSF" id="PIRSF010631">
    <property type="entry name" value="A-rhamnsds"/>
    <property type="match status" value="1"/>
</dbReference>
<dbReference type="InterPro" id="IPR008928">
    <property type="entry name" value="6-hairpin_glycosidase_sf"/>
</dbReference>
<evidence type="ECO:0000256" key="1">
    <source>
        <dbReference type="ARBA" id="ARBA00001445"/>
    </source>
</evidence>